<evidence type="ECO:0000313" key="1">
    <source>
        <dbReference type="EMBL" id="JAH11861.1"/>
    </source>
</evidence>
<accession>A0A0E9Q4Q5</accession>
<reference evidence="1" key="2">
    <citation type="journal article" date="2015" name="Fish Shellfish Immunol.">
        <title>Early steps in the European eel (Anguilla anguilla)-Vibrio vulnificus interaction in the gills: Role of the RtxA13 toxin.</title>
        <authorList>
            <person name="Callol A."/>
            <person name="Pajuelo D."/>
            <person name="Ebbesson L."/>
            <person name="Teles M."/>
            <person name="MacKenzie S."/>
            <person name="Amaro C."/>
        </authorList>
    </citation>
    <scope>NUCLEOTIDE SEQUENCE</scope>
</reference>
<dbReference type="EMBL" id="GBXM01096716">
    <property type="protein sequence ID" value="JAH11861.1"/>
    <property type="molecule type" value="Transcribed_RNA"/>
</dbReference>
<reference evidence="1" key="1">
    <citation type="submission" date="2014-11" db="EMBL/GenBank/DDBJ databases">
        <authorList>
            <person name="Amaro Gonzalez C."/>
        </authorList>
    </citation>
    <scope>NUCLEOTIDE SEQUENCE</scope>
</reference>
<protein>
    <submittedName>
        <fullName evidence="1">Uncharacterized protein</fullName>
    </submittedName>
</protein>
<sequence length="25" mass="2869">MTAQLTSSREYNTLATTHWSDCSKH</sequence>
<name>A0A0E9Q4Q5_ANGAN</name>
<proteinExistence type="predicted"/>
<organism evidence="1">
    <name type="scientific">Anguilla anguilla</name>
    <name type="common">European freshwater eel</name>
    <name type="synonym">Muraena anguilla</name>
    <dbReference type="NCBI Taxonomy" id="7936"/>
    <lineage>
        <taxon>Eukaryota</taxon>
        <taxon>Metazoa</taxon>
        <taxon>Chordata</taxon>
        <taxon>Craniata</taxon>
        <taxon>Vertebrata</taxon>
        <taxon>Euteleostomi</taxon>
        <taxon>Actinopterygii</taxon>
        <taxon>Neopterygii</taxon>
        <taxon>Teleostei</taxon>
        <taxon>Anguilliformes</taxon>
        <taxon>Anguillidae</taxon>
        <taxon>Anguilla</taxon>
    </lineage>
</organism>
<dbReference type="AlphaFoldDB" id="A0A0E9Q4Q5"/>